<evidence type="ECO:0000256" key="4">
    <source>
        <dbReference type="SAM" id="MobiDB-lite"/>
    </source>
</evidence>
<dbReference type="Pfam" id="PF01778">
    <property type="entry name" value="Ribosomal_L28e"/>
    <property type="match status" value="1"/>
</dbReference>
<evidence type="ECO:0000259" key="5">
    <source>
        <dbReference type="Pfam" id="PF01778"/>
    </source>
</evidence>
<gene>
    <name evidence="6" type="ORF">EJ04DRAFT_405922</name>
</gene>
<feature type="compositionally biased region" description="Basic residues" evidence="4">
    <location>
        <begin position="135"/>
        <end position="144"/>
    </location>
</feature>
<dbReference type="Proteomes" id="UP000799444">
    <property type="component" value="Unassembled WGS sequence"/>
</dbReference>
<dbReference type="AlphaFoldDB" id="A0A9P4R525"/>
<feature type="region of interest" description="Disordered" evidence="4">
    <location>
        <begin position="56"/>
        <end position="90"/>
    </location>
</feature>
<dbReference type="OrthoDB" id="338850at2759"/>
<evidence type="ECO:0000256" key="2">
    <source>
        <dbReference type="ARBA" id="ARBA00022980"/>
    </source>
</evidence>
<dbReference type="GO" id="GO:0006412">
    <property type="term" value="P:translation"/>
    <property type="evidence" value="ECO:0007669"/>
    <property type="project" value="InterPro"/>
</dbReference>
<organism evidence="6 7">
    <name type="scientific">Polyplosphaeria fusca</name>
    <dbReference type="NCBI Taxonomy" id="682080"/>
    <lineage>
        <taxon>Eukaryota</taxon>
        <taxon>Fungi</taxon>
        <taxon>Dikarya</taxon>
        <taxon>Ascomycota</taxon>
        <taxon>Pezizomycotina</taxon>
        <taxon>Dothideomycetes</taxon>
        <taxon>Pleosporomycetidae</taxon>
        <taxon>Pleosporales</taxon>
        <taxon>Tetraplosphaeriaceae</taxon>
        <taxon>Polyplosphaeria</taxon>
    </lineage>
</organism>
<proteinExistence type="inferred from homology"/>
<dbReference type="InterPro" id="IPR002672">
    <property type="entry name" value="Ribosomal_eL28"/>
</dbReference>
<evidence type="ECO:0000256" key="3">
    <source>
        <dbReference type="ARBA" id="ARBA00023274"/>
    </source>
</evidence>
<sequence>TIPADLIWEITRGHSSTLVKRNSGRDQFSRDKLNLRNKYGRKHEGLVADKAIGIQPSSSGGITLTTKKANKQNAPASQLQESSFGSSTSTRKVYKAIVNSTAKRGYRPDLRQDAVARASALRKGQKDPKADKPTKARGAKAKKA</sequence>
<keyword evidence="2 6" id="KW-0689">Ribosomal protein</keyword>
<evidence type="ECO:0000256" key="1">
    <source>
        <dbReference type="ARBA" id="ARBA00007926"/>
    </source>
</evidence>
<keyword evidence="3" id="KW-0687">Ribonucleoprotein</keyword>
<dbReference type="GO" id="GO:0005840">
    <property type="term" value="C:ribosome"/>
    <property type="evidence" value="ECO:0007669"/>
    <property type="project" value="UniProtKB-KW"/>
</dbReference>
<evidence type="ECO:0000313" key="7">
    <source>
        <dbReference type="Proteomes" id="UP000799444"/>
    </source>
</evidence>
<dbReference type="EMBL" id="ML996120">
    <property type="protein sequence ID" value="KAF2736973.1"/>
    <property type="molecule type" value="Genomic_DNA"/>
</dbReference>
<feature type="compositionally biased region" description="Basic and acidic residues" evidence="4">
    <location>
        <begin position="124"/>
        <end position="134"/>
    </location>
</feature>
<protein>
    <submittedName>
        <fullName evidence="6">Ribosomal protein L28e</fullName>
    </submittedName>
</protein>
<name>A0A9P4R525_9PLEO</name>
<evidence type="ECO:0000313" key="6">
    <source>
        <dbReference type="EMBL" id="KAF2736973.1"/>
    </source>
</evidence>
<feature type="non-terminal residue" evidence="6">
    <location>
        <position position="1"/>
    </location>
</feature>
<feature type="non-terminal residue" evidence="6">
    <location>
        <position position="144"/>
    </location>
</feature>
<dbReference type="FunFam" id="3.30.390.110:FF:000002">
    <property type="entry name" value="60S ribosomal protein L28"/>
    <property type="match status" value="1"/>
</dbReference>
<reference evidence="6" key="1">
    <citation type="journal article" date="2020" name="Stud. Mycol.">
        <title>101 Dothideomycetes genomes: a test case for predicting lifestyles and emergence of pathogens.</title>
        <authorList>
            <person name="Haridas S."/>
            <person name="Albert R."/>
            <person name="Binder M."/>
            <person name="Bloem J."/>
            <person name="Labutti K."/>
            <person name="Salamov A."/>
            <person name="Andreopoulos B."/>
            <person name="Baker S."/>
            <person name="Barry K."/>
            <person name="Bills G."/>
            <person name="Bluhm B."/>
            <person name="Cannon C."/>
            <person name="Castanera R."/>
            <person name="Culley D."/>
            <person name="Daum C."/>
            <person name="Ezra D."/>
            <person name="Gonzalez J."/>
            <person name="Henrissat B."/>
            <person name="Kuo A."/>
            <person name="Liang C."/>
            <person name="Lipzen A."/>
            <person name="Lutzoni F."/>
            <person name="Magnuson J."/>
            <person name="Mondo S."/>
            <person name="Nolan M."/>
            <person name="Ohm R."/>
            <person name="Pangilinan J."/>
            <person name="Park H.-J."/>
            <person name="Ramirez L."/>
            <person name="Alfaro M."/>
            <person name="Sun H."/>
            <person name="Tritt A."/>
            <person name="Yoshinaga Y."/>
            <person name="Zwiers L.-H."/>
            <person name="Turgeon B."/>
            <person name="Goodwin S."/>
            <person name="Spatafora J."/>
            <person name="Crous P."/>
            <person name="Grigoriev I."/>
        </authorList>
    </citation>
    <scope>NUCLEOTIDE SEQUENCE</scope>
    <source>
        <strain evidence="6">CBS 125425</strain>
    </source>
</reference>
<accession>A0A9P4R525</accession>
<feature type="region of interest" description="Disordered" evidence="4">
    <location>
        <begin position="116"/>
        <end position="144"/>
    </location>
</feature>
<feature type="domain" description="Ribosomal eL28/Mak16" evidence="5">
    <location>
        <begin position="6"/>
        <end position="123"/>
    </location>
</feature>
<comment type="caution">
    <text evidence="6">The sequence shown here is derived from an EMBL/GenBank/DDBJ whole genome shotgun (WGS) entry which is preliminary data.</text>
</comment>
<dbReference type="GO" id="GO:1990904">
    <property type="term" value="C:ribonucleoprotein complex"/>
    <property type="evidence" value="ECO:0007669"/>
    <property type="project" value="UniProtKB-KW"/>
</dbReference>
<dbReference type="PANTHER" id="PTHR10544">
    <property type="entry name" value="60S RIBOSOMAL PROTEIN L28"/>
    <property type="match status" value="1"/>
</dbReference>
<dbReference type="InterPro" id="IPR029004">
    <property type="entry name" value="Ribosomal_eL28/Mak16"/>
</dbReference>
<keyword evidence="7" id="KW-1185">Reference proteome</keyword>
<dbReference type="GO" id="GO:0003735">
    <property type="term" value="F:structural constituent of ribosome"/>
    <property type="evidence" value="ECO:0007669"/>
    <property type="project" value="InterPro"/>
</dbReference>
<dbReference type="Gene3D" id="3.30.390.110">
    <property type="match status" value="1"/>
</dbReference>
<comment type="similarity">
    <text evidence="1">Belongs to the eukaryotic ribosomal protein eL28 family.</text>
</comment>